<reference evidence="2 3" key="1">
    <citation type="submission" date="2023-12" db="EMBL/GenBank/DDBJ databases">
        <title>Genome sequencing and assembly of bacterial species from a model synthetic community.</title>
        <authorList>
            <person name="Hogle S.L."/>
        </authorList>
    </citation>
    <scope>NUCLEOTIDE SEQUENCE [LARGE SCALE GENOMIC DNA]</scope>
    <source>
        <strain evidence="2 3">HAMBI_3031</strain>
    </source>
</reference>
<evidence type="ECO:0000313" key="3">
    <source>
        <dbReference type="Proteomes" id="UP001325680"/>
    </source>
</evidence>
<proteinExistence type="predicted"/>
<keyword evidence="3" id="KW-1185">Reference proteome</keyword>
<dbReference type="EMBL" id="CP139960">
    <property type="protein sequence ID" value="WQD37831.1"/>
    <property type="molecule type" value="Genomic_DNA"/>
</dbReference>
<dbReference type="RefSeq" id="WP_114790593.1">
    <property type="nucleotide sequence ID" value="NZ_CP139960.1"/>
</dbReference>
<gene>
    <name evidence="2" type="ORF">U0035_19370</name>
</gene>
<dbReference type="Proteomes" id="UP001325680">
    <property type="component" value="Chromosome"/>
</dbReference>
<protein>
    <submittedName>
        <fullName evidence="2">GAF domain-containing protein</fullName>
    </submittedName>
</protein>
<evidence type="ECO:0000313" key="2">
    <source>
        <dbReference type="EMBL" id="WQD37831.1"/>
    </source>
</evidence>
<accession>A0ABZ0W3X1</accession>
<name>A0ABZ0W3X1_9BACT</name>
<dbReference type="InterPro" id="IPR003018">
    <property type="entry name" value="GAF"/>
</dbReference>
<dbReference type="SUPFAM" id="SSF55781">
    <property type="entry name" value="GAF domain-like"/>
    <property type="match status" value="1"/>
</dbReference>
<dbReference type="InterPro" id="IPR029016">
    <property type="entry name" value="GAF-like_dom_sf"/>
</dbReference>
<sequence length="771" mass="88705">MDTFLHKYLDITQINTSFSFAPYYRFLKKRIEGTDEVKRQMFQYFASRIEEAGVQERDVAADEISAYKGLLDILYVSLTNVTIDGDKDLWGITAPFTSTFAYGTPSLYRSFIEKNTGWLKPEFEANFKEIGLAALKNIYHTILDQLYGIAHPSKDEFIYRYIDSATGLYRFFKINFGHDFIDIKYNNELPELSERMITSITEDDVFVRYMLRKLPLTGFSFRGFGVVTIADVTQQQTMVYIKERLWKLKDDVSCMEEGFEDLRVAVKSLLGSNKIEIGAMPFIIMNNRMVRKAGEGLIGGSELSEQEAQTFFKTFEADSKPVVVDDIASLGSRFPLVEKILKGTPYRTYAAMPIFYQQKVYGVVELFATEPGLITAERIKLLERLYIELAQLMKVGHEMFENDIRAVISDRFTVIQPSVAWKFDDVALAYLQQQKVHGKVIQKVPIVFESVYPFYGAVDIRNSSLIRNNAIRADWQLQLQWLRKTANELAQFDLPYVQQLMQQQIEFLKDNNVDQPISSETISTSNALDKVLRKLLGTLRTEQPETAAICNAYLNAIDLANGSCSINRRNLDMSMQQTISSIDILLDEMNNRMQEIYPAYYNKFRTDGIEYDLYAGQTISPEKPFSNDQLHELHIIQLEYMRKVALANAAQQHALLVPLQSTQLIFVNSDVIDITFREDEKRFDVEGAYNIRYQMIKKRIDKVHLRGSQERLTQPGKIAVVYINEADVEDYKTLLQQQVKKGLFVNLEHLQLEDLQGISGLKALRVTVKED</sequence>
<organism evidence="2 3">
    <name type="scientific">Niabella yanshanensis</name>
    <dbReference type="NCBI Taxonomy" id="577386"/>
    <lineage>
        <taxon>Bacteria</taxon>
        <taxon>Pseudomonadati</taxon>
        <taxon>Bacteroidota</taxon>
        <taxon>Chitinophagia</taxon>
        <taxon>Chitinophagales</taxon>
        <taxon>Chitinophagaceae</taxon>
        <taxon>Niabella</taxon>
    </lineage>
</organism>
<feature type="domain" description="GAF" evidence="1">
    <location>
        <begin position="314"/>
        <end position="390"/>
    </location>
</feature>
<evidence type="ECO:0000259" key="1">
    <source>
        <dbReference type="Pfam" id="PF01590"/>
    </source>
</evidence>
<dbReference type="Pfam" id="PF01590">
    <property type="entry name" value="GAF"/>
    <property type="match status" value="1"/>
</dbReference>
<dbReference type="Gene3D" id="3.30.450.40">
    <property type="match status" value="1"/>
</dbReference>